<proteinExistence type="predicted"/>
<keyword evidence="5" id="KW-1185">Reference proteome</keyword>
<dbReference type="Pfam" id="PF21789">
    <property type="entry name" value="TNP-like_RNaseH_C"/>
    <property type="match status" value="1"/>
</dbReference>
<reference evidence="4 5" key="1">
    <citation type="submission" date="2019-08" db="EMBL/GenBank/DDBJ databases">
        <title>The genome of the soybean aphid Biotype 1, its phylome, world population structure and adaptation to the North American continent.</title>
        <authorList>
            <person name="Giordano R."/>
            <person name="Donthu R.K."/>
            <person name="Hernandez A.G."/>
            <person name="Wright C.L."/>
            <person name="Zimin A.V."/>
        </authorList>
    </citation>
    <scope>NUCLEOTIDE SEQUENCE [LARGE SCALE GENOMIC DNA]</scope>
    <source>
        <tissue evidence="4">Whole aphids</tissue>
    </source>
</reference>
<comment type="caution">
    <text evidence="4">The sequence shown here is derived from an EMBL/GenBank/DDBJ whole genome shotgun (WGS) entry which is preliminary data.</text>
</comment>
<protein>
    <recommendedName>
        <fullName evidence="6">DUF4371 domain-containing protein</fullName>
    </recommendedName>
</protein>
<evidence type="ECO:0000259" key="1">
    <source>
        <dbReference type="Pfam" id="PF21787"/>
    </source>
</evidence>
<feature type="domain" description="Transposable element P transposase-like GTP-binding insertion" evidence="2">
    <location>
        <begin position="161"/>
        <end position="257"/>
    </location>
</feature>
<evidence type="ECO:0000259" key="3">
    <source>
        <dbReference type="Pfam" id="PF21789"/>
    </source>
</evidence>
<dbReference type="Proteomes" id="UP000475862">
    <property type="component" value="Unassembled WGS sequence"/>
</dbReference>
<evidence type="ECO:0000259" key="2">
    <source>
        <dbReference type="Pfam" id="PF21788"/>
    </source>
</evidence>
<dbReference type="EMBL" id="VYZN01000018">
    <property type="protein sequence ID" value="KAE9537635.1"/>
    <property type="molecule type" value="Genomic_DNA"/>
</dbReference>
<dbReference type="InterPro" id="IPR048365">
    <property type="entry name" value="TNP-like_RNaseH_N"/>
</dbReference>
<dbReference type="InterPro" id="IPR048367">
    <property type="entry name" value="TNP-like_RNaseH_C"/>
</dbReference>
<gene>
    <name evidence="4" type="ORF">AGLY_006658</name>
</gene>
<feature type="domain" description="Transposable element P transposase-like RNase H C-terminal" evidence="3">
    <location>
        <begin position="298"/>
        <end position="330"/>
    </location>
</feature>
<evidence type="ECO:0008006" key="6">
    <source>
        <dbReference type="Google" id="ProtNLM"/>
    </source>
</evidence>
<dbReference type="InterPro" id="IPR048366">
    <property type="entry name" value="TNP-like_GBD"/>
</dbReference>
<name>A0A6G0TU04_APHGL</name>
<dbReference type="OrthoDB" id="6616236at2759"/>
<feature type="domain" description="Transposable element P transposase-like RNase H" evidence="1">
    <location>
        <begin position="10"/>
        <end position="127"/>
    </location>
</feature>
<dbReference type="AlphaFoldDB" id="A0A6G0TU04"/>
<sequence>MDLLKKISFETGINYKIFEHLKTAVKKLRNKLDRYCLIIFDEVSISSSLQFIESIGKIVGFEDLDNNNCSQQFADKAFVFIVRGLRNNSSLATIIKEVIKAVQCTGLNVISTVYDQASSNVAAINRLKKETKDDYLKVGKEYDELSFKINNNKIISLFDVSHLLKGLRNNFITKNLHFTYNNIPKKASWKHLIQFYELDREQSTEEDRLMSKLTDALIYPEKINKIKLSIVAQVFSQRVGAIMKRIAKMTNESTFTEHKIDLEAEDTGKELRSSVTLTSPHWEFWHKTFEVLNSMKNFNQDPIENFFGSIRNHGIRNINPTPANFISSFKSLVIKNLTSSHSIGTNCEEDDCDRVLDNLKEFLFNELPIEKDAAEENDSNCSNIKTIQ</sequence>
<evidence type="ECO:0000313" key="4">
    <source>
        <dbReference type="EMBL" id="KAE9537635.1"/>
    </source>
</evidence>
<dbReference type="Pfam" id="PF21787">
    <property type="entry name" value="TNP-like_RNaseH_N"/>
    <property type="match status" value="1"/>
</dbReference>
<organism evidence="4 5">
    <name type="scientific">Aphis glycines</name>
    <name type="common">Soybean aphid</name>
    <dbReference type="NCBI Taxonomy" id="307491"/>
    <lineage>
        <taxon>Eukaryota</taxon>
        <taxon>Metazoa</taxon>
        <taxon>Ecdysozoa</taxon>
        <taxon>Arthropoda</taxon>
        <taxon>Hexapoda</taxon>
        <taxon>Insecta</taxon>
        <taxon>Pterygota</taxon>
        <taxon>Neoptera</taxon>
        <taxon>Paraneoptera</taxon>
        <taxon>Hemiptera</taxon>
        <taxon>Sternorrhyncha</taxon>
        <taxon>Aphidomorpha</taxon>
        <taxon>Aphidoidea</taxon>
        <taxon>Aphididae</taxon>
        <taxon>Aphidini</taxon>
        <taxon>Aphis</taxon>
        <taxon>Aphis</taxon>
    </lineage>
</organism>
<evidence type="ECO:0000313" key="5">
    <source>
        <dbReference type="Proteomes" id="UP000475862"/>
    </source>
</evidence>
<dbReference type="Pfam" id="PF21788">
    <property type="entry name" value="TNP-like_GBD"/>
    <property type="match status" value="1"/>
</dbReference>
<accession>A0A6G0TU04</accession>